<comment type="caution">
    <text evidence="5">The sequence shown here is derived from an EMBL/GenBank/DDBJ whole genome shotgun (WGS) entry which is preliminary data.</text>
</comment>
<dbReference type="GO" id="GO:0009424">
    <property type="term" value="C:bacterial-type flagellum hook"/>
    <property type="evidence" value="ECO:0007669"/>
    <property type="project" value="InterPro"/>
</dbReference>
<dbReference type="CDD" id="cd17470">
    <property type="entry name" value="T3SS_Flik_C"/>
    <property type="match status" value="1"/>
</dbReference>
<dbReference type="EMBL" id="BLAB01000001">
    <property type="protein sequence ID" value="GER94448.1"/>
    <property type="molecule type" value="Genomic_DNA"/>
</dbReference>
<name>A0A5J4KXW8_9ZZZZ</name>
<evidence type="ECO:0000256" key="3">
    <source>
        <dbReference type="ARBA" id="ARBA00022795"/>
    </source>
</evidence>
<dbReference type="GO" id="GO:0044780">
    <property type="term" value="P:bacterial-type flagellum assembly"/>
    <property type="evidence" value="ECO:0007669"/>
    <property type="project" value="InterPro"/>
</dbReference>
<dbReference type="PANTHER" id="PTHR37533:SF2">
    <property type="entry name" value="FLAGELLAR HOOK-LENGTH CONTROL PROTEIN"/>
    <property type="match status" value="1"/>
</dbReference>
<keyword evidence="3" id="KW-1005">Bacterial flagellum biogenesis</keyword>
<evidence type="ECO:0000313" key="5">
    <source>
        <dbReference type="EMBL" id="GER94448.1"/>
    </source>
</evidence>
<evidence type="ECO:0000259" key="4">
    <source>
        <dbReference type="Pfam" id="PF02120"/>
    </source>
</evidence>
<feature type="domain" description="Flagellar hook-length control protein-like C-terminal" evidence="4">
    <location>
        <begin position="297"/>
        <end position="372"/>
    </location>
</feature>
<dbReference type="Pfam" id="PF02120">
    <property type="entry name" value="Flg_hook"/>
    <property type="match status" value="1"/>
</dbReference>
<evidence type="ECO:0000256" key="1">
    <source>
        <dbReference type="ARBA" id="ARBA00003944"/>
    </source>
</evidence>
<gene>
    <name evidence="5" type="ORF">A45J_2211</name>
</gene>
<comment type="function">
    <text evidence="1">Controls the length of the flagellar hook.</text>
</comment>
<dbReference type="PANTHER" id="PTHR37533">
    <property type="entry name" value="FLAGELLAR HOOK-LENGTH CONTROL PROTEIN"/>
    <property type="match status" value="1"/>
</dbReference>
<organism evidence="5">
    <name type="scientific">hot springs metagenome</name>
    <dbReference type="NCBI Taxonomy" id="433727"/>
    <lineage>
        <taxon>unclassified sequences</taxon>
        <taxon>metagenomes</taxon>
        <taxon>ecological metagenomes</taxon>
    </lineage>
</organism>
<sequence>MFVNIIQSNIDMGNAVDNPAVGPFPNMQIEQTGQSGFDANSFIAIITAILSGLNNTTMLNAEGSLFAGKDSQSGSVDDVPKGLLVGEDNLTDKGDGLSDILYQMIAQMQLIGTPQSIVPIQDNQKTPELSNGLISQVQVNGNAALVNLIMNSEDVSQKIKVHTNANFSTNDSENEFSQIKTIADAVNGQGFQKTWGAEHGVHDFQLSMHDSQSTTLDTKTNMQKALSSESQMISGESQMLDVKLSHDDRHLKHDAIASVSHFYNIPSNSNNEKDSTVLVKEPIHITRLHELGELMGKTVKAGDNHLVIKIEPPDLGSIQIKLRMDNGMLRADLKVDSSAVKDLFSMAIPQIKTSLEDSGIKVSDFFVDVKDDHYSDSRRQQDDTNQQNKQHKKQENFFDYFV</sequence>
<dbReference type="Gene3D" id="3.30.750.140">
    <property type="match status" value="1"/>
</dbReference>
<protein>
    <recommendedName>
        <fullName evidence="4">Flagellar hook-length control protein-like C-terminal domain-containing protein</fullName>
    </recommendedName>
</protein>
<comment type="similarity">
    <text evidence="2">Belongs to the FliK family.</text>
</comment>
<dbReference type="InterPro" id="IPR038610">
    <property type="entry name" value="FliK-like_C_sf"/>
</dbReference>
<dbReference type="InterPro" id="IPR021136">
    <property type="entry name" value="Flagellar_hook_control-like_C"/>
</dbReference>
<dbReference type="AlphaFoldDB" id="A0A5J4KXW8"/>
<accession>A0A5J4KXW8</accession>
<reference evidence="5" key="1">
    <citation type="submission" date="2019-10" db="EMBL/GenBank/DDBJ databases">
        <title>Metagenomic sequencing of thiosulfate-disproportionating enrichment culture.</title>
        <authorList>
            <person name="Umezawa K."/>
            <person name="Kojima H."/>
            <person name="Fukui M."/>
        </authorList>
    </citation>
    <scope>NUCLEOTIDE SEQUENCE</scope>
    <source>
        <strain evidence="5">45J</strain>
    </source>
</reference>
<evidence type="ECO:0000256" key="2">
    <source>
        <dbReference type="ARBA" id="ARBA00009149"/>
    </source>
</evidence>
<dbReference type="InterPro" id="IPR052563">
    <property type="entry name" value="FliK"/>
</dbReference>
<dbReference type="PRINTS" id="PR01007">
    <property type="entry name" value="FLGHOOKFLIK"/>
</dbReference>
<proteinExistence type="inferred from homology"/>
<dbReference type="InterPro" id="IPR001635">
    <property type="entry name" value="Flag_hook_Flik"/>
</dbReference>